<evidence type="ECO:0000256" key="5">
    <source>
        <dbReference type="SAM" id="Phobius"/>
    </source>
</evidence>
<keyword evidence="2 5" id="KW-0812">Transmembrane</keyword>
<dbReference type="PANTHER" id="PTHR31234">
    <property type="entry name" value="LATE EMBRYOGENESIS ABUNDANT (LEA) HYDROXYPROLINE-RICH GLYCOPROTEIN FAMILY"/>
    <property type="match status" value="1"/>
</dbReference>
<evidence type="ECO:0000259" key="6">
    <source>
        <dbReference type="Pfam" id="PF03168"/>
    </source>
</evidence>
<proteinExistence type="predicted"/>
<gene>
    <name evidence="7" type="ORF">DH2020_031445</name>
</gene>
<comment type="subcellular location">
    <subcellularLocation>
        <location evidence="1">Membrane</location>
        <topology evidence="1">Single-pass membrane protein</topology>
    </subcellularLocation>
</comment>
<dbReference type="InterPro" id="IPR004864">
    <property type="entry name" value="LEA_2"/>
</dbReference>
<dbReference type="Pfam" id="PF03168">
    <property type="entry name" value="LEA_2"/>
    <property type="match status" value="1"/>
</dbReference>
<dbReference type="Gene3D" id="2.60.40.1820">
    <property type="match status" value="1"/>
</dbReference>
<evidence type="ECO:0000256" key="4">
    <source>
        <dbReference type="ARBA" id="ARBA00023136"/>
    </source>
</evidence>
<reference evidence="7 8" key="1">
    <citation type="journal article" date="2021" name="Comput. Struct. Biotechnol. J.">
        <title>De novo genome assembly of the potent medicinal plant Rehmannia glutinosa using nanopore technology.</title>
        <authorList>
            <person name="Ma L."/>
            <person name="Dong C."/>
            <person name="Song C."/>
            <person name="Wang X."/>
            <person name="Zheng X."/>
            <person name="Niu Y."/>
            <person name="Chen S."/>
            <person name="Feng W."/>
        </authorList>
    </citation>
    <scope>NUCLEOTIDE SEQUENCE [LARGE SCALE GENOMIC DNA]</scope>
    <source>
        <strain evidence="7">DH-2019</strain>
    </source>
</reference>
<accession>A0ABR0VL30</accession>
<feature type="transmembrane region" description="Helical" evidence="5">
    <location>
        <begin position="44"/>
        <end position="69"/>
    </location>
</feature>
<keyword evidence="3 5" id="KW-1133">Transmembrane helix</keyword>
<dbReference type="EMBL" id="JABTTQ020001133">
    <property type="protein sequence ID" value="KAK6134819.1"/>
    <property type="molecule type" value="Genomic_DNA"/>
</dbReference>
<organism evidence="7 8">
    <name type="scientific">Rehmannia glutinosa</name>
    <name type="common">Chinese foxglove</name>
    <dbReference type="NCBI Taxonomy" id="99300"/>
    <lineage>
        <taxon>Eukaryota</taxon>
        <taxon>Viridiplantae</taxon>
        <taxon>Streptophyta</taxon>
        <taxon>Embryophyta</taxon>
        <taxon>Tracheophyta</taxon>
        <taxon>Spermatophyta</taxon>
        <taxon>Magnoliopsida</taxon>
        <taxon>eudicotyledons</taxon>
        <taxon>Gunneridae</taxon>
        <taxon>Pentapetalae</taxon>
        <taxon>asterids</taxon>
        <taxon>lamiids</taxon>
        <taxon>Lamiales</taxon>
        <taxon>Orobanchaceae</taxon>
        <taxon>Rehmannieae</taxon>
        <taxon>Rehmannia</taxon>
    </lineage>
</organism>
<evidence type="ECO:0000256" key="3">
    <source>
        <dbReference type="ARBA" id="ARBA00022989"/>
    </source>
</evidence>
<comment type="caution">
    <text evidence="7">The sequence shown here is derived from an EMBL/GenBank/DDBJ whole genome shotgun (WGS) entry which is preliminary data.</text>
</comment>
<feature type="domain" description="Late embryogenesis abundant protein LEA-2 subgroup" evidence="6">
    <location>
        <begin position="104"/>
        <end position="195"/>
    </location>
</feature>
<name>A0ABR0VL30_REHGL</name>
<dbReference type="Proteomes" id="UP001318860">
    <property type="component" value="Unassembled WGS sequence"/>
</dbReference>
<protein>
    <recommendedName>
        <fullName evidence="6">Late embryogenesis abundant protein LEA-2 subgroup domain-containing protein</fullName>
    </recommendedName>
</protein>
<dbReference type="SUPFAM" id="SSF117070">
    <property type="entry name" value="LEA14-like"/>
    <property type="match status" value="1"/>
</dbReference>
<dbReference type="PANTHER" id="PTHR31234:SF72">
    <property type="entry name" value="NDR1_HIN1-LIKE PROTEIN 6"/>
    <property type="match status" value="1"/>
</dbReference>
<keyword evidence="8" id="KW-1185">Reference proteome</keyword>
<keyword evidence="4 5" id="KW-0472">Membrane</keyword>
<dbReference type="InterPro" id="IPR044839">
    <property type="entry name" value="NDR1-like"/>
</dbReference>
<evidence type="ECO:0000313" key="8">
    <source>
        <dbReference type="Proteomes" id="UP001318860"/>
    </source>
</evidence>
<evidence type="ECO:0000313" key="7">
    <source>
        <dbReference type="EMBL" id="KAK6134819.1"/>
    </source>
</evidence>
<sequence length="232" mass="25859">MSAPPPPYVMLNGNRPPPPPPYGHRNIPRYNSGYKKKSGGNTCFRCICCCYCCLFLLIVILAALAFYFYTIDHPKIPTYKVENLEVKAFDLMPDFSLKTDFLVTVRADNPNNNIGFIYGDGSSVDVFYDGSDLCSGKLPFFHQGHKNTTFMKIDLTGQSEFGSGLQEALSESRKNGKIPLLVRVRVPISVVVGEFPLRQFKVFVNCSLVVDNLAPGKKIGILSSNTTFDFEF</sequence>
<evidence type="ECO:0000256" key="1">
    <source>
        <dbReference type="ARBA" id="ARBA00004167"/>
    </source>
</evidence>
<evidence type="ECO:0000256" key="2">
    <source>
        <dbReference type="ARBA" id="ARBA00022692"/>
    </source>
</evidence>